<accession>A0A193BTY3</accession>
<dbReference type="EMBL" id="CP016174">
    <property type="protein sequence ID" value="ANN15638.1"/>
    <property type="molecule type" value="Genomic_DNA"/>
</dbReference>
<dbReference type="Proteomes" id="UP000093695">
    <property type="component" value="Chromosome"/>
</dbReference>
<dbReference type="STRING" id="31958.SD37_08185"/>
<keyword evidence="1" id="KW-0812">Transmembrane</keyword>
<feature type="transmembrane region" description="Helical" evidence="1">
    <location>
        <begin position="33"/>
        <end position="51"/>
    </location>
</feature>
<keyword evidence="1" id="KW-1133">Transmembrane helix</keyword>
<keyword evidence="1" id="KW-0472">Membrane</keyword>
<dbReference type="RefSeq" id="WP_044852532.1">
    <property type="nucleotide sequence ID" value="NZ_CP016174.1"/>
</dbReference>
<evidence type="ECO:0000256" key="1">
    <source>
        <dbReference type="SAM" id="Phobius"/>
    </source>
</evidence>
<sequence>MSLNHVLVAALGVASGFLLNEFGARYPVETVLVAILLCGVATLCWAVVRMFRDASRKVDTLLEDELVRTREDHFADSSAMSGGNSRFRGSNGVTAAFLRGEVVRKPNGMWSSRPKA</sequence>
<name>A0A193BTY3_AMYOR</name>
<gene>
    <name evidence="2" type="ORF">SD37_08185</name>
</gene>
<evidence type="ECO:0000313" key="3">
    <source>
        <dbReference type="Proteomes" id="UP000093695"/>
    </source>
</evidence>
<organism evidence="2 3">
    <name type="scientific">Amycolatopsis orientalis</name>
    <name type="common">Nocardia orientalis</name>
    <dbReference type="NCBI Taxonomy" id="31958"/>
    <lineage>
        <taxon>Bacteria</taxon>
        <taxon>Bacillati</taxon>
        <taxon>Actinomycetota</taxon>
        <taxon>Actinomycetes</taxon>
        <taxon>Pseudonocardiales</taxon>
        <taxon>Pseudonocardiaceae</taxon>
        <taxon>Amycolatopsis</taxon>
    </lineage>
</organism>
<proteinExistence type="predicted"/>
<evidence type="ECO:0000313" key="2">
    <source>
        <dbReference type="EMBL" id="ANN15638.1"/>
    </source>
</evidence>
<protein>
    <submittedName>
        <fullName evidence="2">Uncharacterized protein</fullName>
    </submittedName>
</protein>
<keyword evidence="3" id="KW-1185">Reference proteome</keyword>
<reference evidence="2 3" key="1">
    <citation type="journal article" date="2015" name="Genome Announc.">
        <title>Draft Genome Sequence of Norvancomycin-Producing Strain Amycolatopsis orientalis CPCC200066.</title>
        <authorList>
            <person name="Lei X."/>
            <person name="Yuan F."/>
            <person name="Shi Y."/>
            <person name="Li X."/>
            <person name="Wang L."/>
            <person name="Hong B."/>
        </authorList>
    </citation>
    <scope>NUCLEOTIDE SEQUENCE [LARGE SCALE GENOMIC DNA]</scope>
    <source>
        <strain evidence="2 3">B-37</strain>
    </source>
</reference>
<dbReference type="AlphaFoldDB" id="A0A193BTY3"/>
<dbReference type="KEGG" id="aori:SD37_08185"/>